<organism evidence="2 3">
    <name type="scientific">Candidatus Rhodobacter oscarellae</name>
    <dbReference type="NCBI Taxonomy" id="1675527"/>
    <lineage>
        <taxon>Bacteria</taxon>
        <taxon>Pseudomonadati</taxon>
        <taxon>Pseudomonadota</taxon>
        <taxon>Alphaproteobacteria</taxon>
        <taxon>Rhodobacterales</taxon>
        <taxon>Rhodobacter group</taxon>
        <taxon>Rhodobacter</taxon>
    </lineage>
</organism>
<dbReference type="AlphaFoldDB" id="A0A0J9E1C8"/>
<name>A0A0J9E1C8_9RHOB</name>
<comment type="caution">
    <text evidence="2">The sequence shown here is derived from an EMBL/GenBank/DDBJ whole genome shotgun (WGS) entry which is preliminary data.</text>
</comment>
<feature type="transmembrane region" description="Helical" evidence="1">
    <location>
        <begin position="84"/>
        <end position="107"/>
    </location>
</feature>
<keyword evidence="1" id="KW-1133">Transmembrane helix</keyword>
<dbReference type="STRING" id="1675527.AIOL_001641"/>
<dbReference type="InterPro" id="IPR013901">
    <property type="entry name" value="Anthrone_oxy"/>
</dbReference>
<evidence type="ECO:0000313" key="3">
    <source>
        <dbReference type="Proteomes" id="UP000037178"/>
    </source>
</evidence>
<dbReference type="Proteomes" id="UP000037178">
    <property type="component" value="Unassembled WGS sequence"/>
</dbReference>
<reference evidence="2 3" key="1">
    <citation type="submission" date="2015-06" db="EMBL/GenBank/DDBJ databases">
        <title>Draft genome sequence of an Alphaproteobacteria species associated to the Mediterranean sponge Oscarella lobularis.</title>
        <authorList>
            <person name="Jourda C."/>
            <person name="Santini S."/>
            <person name="Claverie J.-M."/>
        </authorList>
    </citation>
    <scope>NUCLEOTIDE SEQUENCE [LARGE SCALE GENOMIC DNA]</scope>
    <source>
        <strain evidence="2">IGS</strain>
    </source>
</reference>
<feature type="transmembrane region" description="Helical" evidence="1">
    <location>
        <begin position="6"/>
        <end position="32"/>
    </location>
</feature>
<evidence type="ECO:0000256" key="1">
    <source>
        <dbReference type="SAM" id="Phobius"/>
    </source>
</evidence>
<dbReference type="OrthoDB" id="428263at2"/>
<dbReference type="Pfam" id="PF08592">
    <property type="entry name" value="Anthrone_oxy"/>
    <property type="match status" value="1"/>
</dbReference>
<dbReference type="RefSeq" id="WP_049642538.1">
    <property type="nucleotide sequence ID" value="NZ_LFTY01000002.1"/>
</dbReference>
<proteinExistence type="predicted"/>
<dbReference type="PATRIC" id="fig|1675527.3.peg.1737"/>
<protein>
    <submittedName>
        <fullName evidence="2">Integral membrane protein</fullName>
    </submittedName>
</protein>
<feature type="transmembrane region" description="Helical" evidence="1">
    <location>
        <begin position="53"/>
        <end position="78"/>
    </location>
</feature>
<dbReference type="EMBL" id="LFTY01000002">
    <property type="protein sequence ID" value="KMW56686.1"/>
    <property type="molecule type" value="Genomic_DNA"/>
</dbReference>
<gene>
    <name evidence="2" type="ORF">AIOL_001641</name>
</gene>
<keyword evidence="3" id="KW-1185">Reference proteome</keyword>
<keyword evidence="1" id="KW-0812">Transmembrane</keyword>
<feature type="transmembrane region" description="Helical" evidence="1">
    <location>
        <begin position="144"/>
        <end position="163"/>
    </location>
</feature>
<keyword evidence="1" id="KW-0472">Membrane</keyword>
<sequence>MSVELTIWGLVVLSLLVGSVAGTFLTFSDFVMRSLLAARAEVGAEAMAVLNRVIFRSIFIPLLIGLIPVTALVGAYALYALTGWVAWLLAGAGVLYVVGVFVVSAVGNIPMNNRLDRLPLGAEAAQAYWPDYVRGWLRWNHIRSAASFGAAACYTVAAVLLAMEL</sequence>
<accession>A0A0J9E1C8</accession>
<evidence type="ECO:0000313" key="2">
    <source>
        <dbReference type="EMBL" id="KMW56686.1"/>
    </source>
</evidence>